<feature type="compositionally biased region" description="Basic and acidic residues" evidence="1">
    <location>
        <begin position="1"/>
        <end position="13"/>
    </location>
</feature>
<dbReference type="PANTHER" id="PTHR34223">
    <property type="entry name" value="OS11G0201299 PROTEIN"/>
    <property type="match status" value="1"/>
</dbReference>
<dbReference type="SUPFAM" id="SSF81383">
    <property type="entry name" value="F-box domain"/>
    <property type="match status" value="1"/>
</dbReference>
<protein>
    <recommendedName>
        <fullName evidence="2">F-box domain-containing protein</fullName>
    </recommendedName>
</protein>
<evidence type="ECO:0000313" key="3">
    <source>
        <dbReference type="EMBL" id="CAI0389342.1"/>
    </source>
</evidence>
<proteinExistence type="predicted"/>
<dbReference type="Pfam" id="PF00646">
    <property type="entry name" value="F-box"/>
    <property type="match status" value="1"/>
</dbReference>
<gene>
    <name evidence="3" type="ORF">LITE_LOCUS6196</name>
</gene>
<comment type="caution">
    <text evidence="3">The sequence shown here is derived from an EMBL/GenBank/DDBJ whole genome shotgun (WGS) entry which is preliminary data.</text>
</comment>
<organism evidence="3 4">
    <name type="scientific">Linum tenue</name>
    <dbReference type="NCBI Taxonomy" id="586396"/>
    <lineage>
        <taxon>Eukaryota</taxon>
        <taxon>Viridiplantae</taxon>
        <taxon>Streptophyta</taxon>
        <taxon>Embryophyta</taxon>
        <taxon>Tracheophyta</taxon>
        <taxon>Spermatophyta</taxon>
        <taxon>Magnoliopsida</taxon>
        <taxon>eudicotyledons</taxon>
        <taxon>Gunneridae</taxon>
        <taxon>Pentapetalae</taxon>
        <taxon>rosids</taxon>
        <taxon>fabids</taxon>
        <taxon>Malpighiales</taxon>
        <taxon>Linaceae</taxon>
        <taxon>Linum</taxon>
    </lineage>
</organism>
<evidence type="ECO:0000313" key="4">
    <source>
        <dbReference type="Proteomes" id="UP001154282"/>
    </source>
</evidence>
<feature type="region of interest" description="Disordered" evidence="1">
    <location>
        <begin position="1"/>
        <end position="30"/>
    </location>
</feature>
<name>A0AAV0HVN5_9ROSI</name>
<dbReference type="InterPro" id="IPR053197">
    <property type="entry name" value="F-box_SCFL_complex_component"/>
</dbReference>
<feature type="compositionally biased region" description="Polar residues" evidence="1">
    <location>
        <begin position="14"/>
        <end position="23"/>
    </location>
</feature>
<dbReference type="InterPro" id="IPR036047">
    <property type="entry name" value="F-box-like_dom_sf"/>
</dbReference>
<evidence type="ECO:0000259" key="2">
    <source>
        <dbReference type="PROSITE" id="PS50181"/>
    </source>
</evidence>
<feature type="domain" description="F-box" evidence="2">
    <location>
        <begin position="30"/>
        <end position="84"/>
    </location>
</feature>
<evidence type="ECO:0000256" key="1">
    <source>
        <dbReference type="SAM" id="MobiDB-lite"/>
    </source>
</evidence>
<sequence length="102" mass="11852">MEKRRRVETKGEGESNQIPTSTADIGEQETDRISQLPDEIIHKILARVEPSKEDAKTSVLSQRWADLWRSYPVLEFHDTQFPSIQSAKRFAESATKKVRRRQ</sequence>
<accession>A0AAV0HVN5</accession>
<dbReference type="AlphaFoldDB" id="A0AAV0HVN5"/>
<dbReference type="Proteomes" id="UP001154282">
    <property type="component" value="Unassembled WGS sequence"/>
</dbReference>
<keyword evidence="4" id="KW-1185">Reference proteome</keyword>
<dbReference type="EMBL" id="CAMGYJ010000003">
    <property type="protein sequence ID" value="CAI0389342.1"/>
    <property type="molecule type" value="Genomic_DNA"/>
</dbReference>
<dbReference type="InterPro" id="IPR001810">
    <property type="entry name" value="F-box_dom"/>
</dbReference>
<reference evidence="3" key="1">
    <citation type="submission" date="2022-08" db="EMBL/GenBank/DDBJ databases">
        <authorList>
            <person name="Gutierrez-Valencia J."/>
        </authorList>
    </citation>
    <scope>NUCLEOTIDE SEQUENCE</scope>
</reference>
<dbReference type="PANTHER" id="PTHR34223:SF51">
    <property type="entry name" value="OS06G0556300 PROTEIN"/>
    <property type="match status" value="1"/>
</dbReference>
<dbReference type="PROSITE" id="PS50181">
    <property type="entry name" value="FBOX"/>
    <property type="match status" value="1"/>
</dbReference>